<dbReference type="InterPro" id="IPR040324">
    <property type="entry name" value="WDR44/Dgr2"/>
</dbReference>
<dbReference type="GeneID" id="96900483"/>
<keyword evidence="1 3" id="KW-0853">WD repeat</keyword>
<feature type="compositionally biased region" description="Polar residues" evidence="4">
    <location>
        <begin position="766"/>
        <end position="775"/>
    </location>
</feature>
<feature type="compositionally biased region" description="Polar residues" evidence="4">
    <location>
        <begin position="712"/>
        <end position="749"/>
    </location>
</feature>
<evidence type="ECO:0000256" key="2">
    <source>
        <dbReference type="ARBA" id="ARBA00022737"/>
    </source>
</evidence>
<feature type="repeat" description="WD" evidence="3">
    <location>
        <begin position="263"/>
        <end position="303"/>
    </location>
</feature>
<dbReference type="HOGENOM" id="CLU_008245_0_0_1"/>
<dbReference type="FunCoup" id="G0V6A6">
    <property type="interactions" value="45"/>
</dbReference>
<dbReference type="InParanoid" id="G0V6A6"/>
<dbReference type="KEGG" id="ncs:NCAS_0A04400"/>
<dbReference type="PROSITE" id="PS50082">
    <property type="entry name" value="WD_REPEATS_2"/>
    <property type="match status" value="3"/>
</dbReference>
<dbReference type="RefSeq" id="XP_003673385.1">
    <property type="nucleotide sequence ID" value="XM_003673337.1"/>
</dbReference>
<evidence type="ECO:0000313" key="6">
    <source>
        <dbReference type="Proteomes" id="UP000001640"/>
    </source>
</evidence>
<feature type="compositionally biased region" description="Basic and acidic residues" evidence="4">
    <location>
        <begin position="529"/>
        <end position="540"/>
    </location>
</feature>
<evidence type="ECO:0000256" key="3">
    <source>
        <dbReference type="PROSITE-ProRule" id="PRU00221"/>
    </source>
</evidence>
<dbReference type="AlphaFoldDB" id="G0V6A6"/>
<evidence type="ECO:0000256" key="4">
    <source>
        <dbReference type="SAM" id="MobiDB-lite"/>
    </source>
</evidence>
<dbReference type="InterPro" id="IPR036322">
    <property type="entry name" value="WD40_repeat_dom_sf"/>
</dbReference>
<dbReference type="EMBL" id="HE576752">
    <property type="protein sequence ID" value="CCC66998.1"/>
    <property type="molecule type" value="Genomic_DNA"/>
</dbReference>
<dbReference type="eggNOG" id="KOG0283">
    <property type="taxonomic scope" value="Eukaryota"/>
</dbReference>
<reference key="2">
    <citation type="submission" date="2011-08" db="EMBL/GenBank/DDBJ databases">
        <title>Genome sequence of Naumovozyma castellii.</title>
        <authorList>
            <person name="Gordon J.L."/>
            <person name="Armisen D."/>
            <person name="Proux-Wera E."/>
            <person name="OhEigeartaigh S.S."/>
            <person name="Byrne K.P."/>
            <person name="Wolfe K.H."/>
        </authorList>
    </citation>
    <scope>NUCLEOTIDE SEQUENCE</scope>
    <source>
        <strain>Type strain:CBS 4309</strain>
    </source>
</reference>
<sequence>MFKNRRVSSKNLDTVRSDVPQRNEGGPCESDNSQASSDLLYDKPSSTEFASRQNLEYSADLQPLKFKMTRTPDLEEVPSHVKTASADVDSFYKVRNRLQKIADPSWNFSSIDQEQFEIYLKEPEYIKVFKKHEDLEEFKRLFLAQELNVTTTKENDPTAQNTDASNKAIWTLKFSHDGKYMATGSKDGCVMLWKVISSPVERWELDRAEESNLVAMAKSIRIKQNLETNEAHLNAPSRPPTDTNLESLNLYAPIFHPNPVRIYKEHSHDILDLDWSKNNFLLTASMDKLVSLWHPDRETSLKSFPHPDFVTSVRFHPKDDRFFVSGCLDHKCRMWSILENKVVYEFDCQDLITAISISPGVGEFTIIGTFNGYITILSTFELKPLYTFHVLDKHMQGNSGNDSSFKNLLGQNLKNHHGPRVTGLQLFLEKETDDLKLLVSSTDSRIRIFDLEKNKLIEVFKGFRSGLSQHNAQLSNWGDQPIVINSSKDHWFYAWKINTSNPKTTQNFSSIRQERLSTGGGLNDLLNKSSEKKETTHELSRTSTAGDSSTRHHFLPSLSRLLPHSSHVVKNSHYVAFHAHHAPVSTATIAPQETAKTLSLSNDFICELTLQVMEDIRKTTTGSSDSSNGRSSVDKKKNASEKSLPTVTSGIPDAVNAIGPILVTTDTRGTIRVFRVDMSNATRSRVLKKLQDYKQNSQDIIDSATTLNPLNASDSEGAINTTPLIQVNSIPQRSRTNQNGSQTNGSVQRNGSISNNGTGTGPKSPRPSTSFTNAIFNRSNSSFSSSNRSRKPSIQSVMSDAEELHHGSRPSRLKCDVCDGINFEPLSKNLLGQRENGYYCVDCGTILNNFR</sequence>
<feature type="compositionally biased region" description="Low complexity" evidence="4">
    <location>
        <begin position="776"/>
        <end position="787"/>
    </location>
</feature>
<gene>
    <name evidence="5" type="primary">NCAS0A04400</name>
    <name evidence="5" type="ordered locus">NCAS_0A04400</name>
</gene>
<dbReference type="OrthoDB" id="1932312at2759"/>
<dbReference type="OMA" id="WKVINSP"/>
<dbReference type="PANTHER" id="PTHR14221:SF0">
    <property type="entry name" value="WD REPEAT-CONTAINING PROTEIN 44"/>
    <property type="match status" value="1"/>
</dbReference>
<feature type="region of interest" description="Disordered" evidence="4">
    <location>
        <begin position="712"/>
        <end position="811"/>
    </location>
</feature>
<feature type="repeat" description="WD" evidence="3">
    <location>
        <begin position="162"/>
        <end position="195"/>
    </location>
</feature>
<dbReference type="Gene3D" id="2.130.10.10">
    <property type="entry name" value="YVTN repeat-like/Quinoprotein amine dehydrogenase"/>
    <property type="match status" value="1"/>
</dbReference>
<feature type="repeat" description="WD" evidence="3">
    <location>
        <begin position="303"/>
        <end position="345"/>
    </location>
</feature>
<keyword evidence="6" id="KW-1185">Reference proteome</keyword>
<reference evidence="5 6" key="1">
    <citation type="journal article" date="2011" name="Proc. Natl. Acad. Sci. U.S.A.">
        <title>Evolutionary erosion of yeast sex chromosomes by mating-type switching accidents.</title>
        <authorList>
            <person name="Gordon J.L."/>
            <person name="Armisen D."/>
            <person name="Proux-Wera E."/>
            <person name="Oheigeartaigh S.S."/>
            <person name="Byrne K.P."/>
            <person name="Wolfe K.H."/>
        </authorList>
    </citation>
    <scope>NUCLEOTIDE SEQUENCE [LARGE SCALE GENOMIC DNA]</scope>
    <source>
        <strain evidence="6">ATCC 76901 / BCRC 22586 / CBS 4309 / NBRC 1992 / NRRL Y-12630</strain>
    </source>
</reference>
<dbReference type="PROSITE" id="PS50294">
    <property type="entry name" value="WD_REPEATS_REGION"/>
    <property type="match status" value="1"/>
</dbReference>
<keyword evidence="2" id="KW-0677">Repeat</keyword>
<dbReference type="Proteomes" id="UP000001640">
    <property type="component" value="Chromosome 1"/>
</dbReference>
<feature type="region of interest" description="Disordered" evidence="4">
    <location>
        <begin position="619"/>
        <end position="646"/>
    </location>
</feature>
<dbReference type="SUPFAM" id="SSF50978">
    <property type="entry name" value="WD40 repeat-like"/>
    <property type="match status" value="1"/>
</dbReference>
<evidence type="ECO:0000256" key="1">
    <source>
        <dbReference type="ARBA" id="ARBA00022574"/>
    </source>
</evidence>
<organism evidence="5 6">
    <name type="scientific">Naumovozyma castellii</name>
    <name type="common">Yeast</name>
    <name type="synonym">Saccharomyces castellii</name>
    <dbReference type="NCBI Taxonomy" id="27288"/>
    <lineage>
        <taxon>Eukaryota</taxon>
        <taxon>Fungi</taxon>
        <taxon>Dikarya</taxon>
        <taxon>Ascomycota</taxon>
        <taxon>Saccharomycotina</taxon>
        <taxon>Saccharomycetes</taxon>
        <taxon>Saccharomycetales</taxon>
        <taxon>Saccharomycetaceae</taxon>
        <taxon>Naumovozyma</taxon>
    </lineage>
</organism>
<feature type="compositionally biased region" description="Low complexity" evidence="4">
    <location>
        <begin position="619"/>
        <end position="631"/>
    </location>
</feature>
<dbReference type="SMART" id="SM00320">
    <property type="entry name" value="WD40"/>
    <property type="match status" value="5"/>
</dbReference>
<feature type="region of interest" description="Disordered" evidence="4">
    <location>
        <begin position="1"/>
        <end position="43"/>
    </location>
</feature>
<dbReference type="InterPro" id="IPR015943">
    <property type="entry name" value="WD40/YVTN_repeat-like_dom_sf"/>
</dbReference>
<dbReference type="Pfam" id="PF00400">
    <property type="entry name" value="WD40"/>
    <property type="match status" value="3"/>
</dbReference>
<feature type="region of interest" description="Disordered" evidence="4">
    <location>
        <begin position="519"/>
        <end position="552"/>
    </location>
</feature>
<proteinExistence type="predicted"/>
<name>G0V6A6_NAUCA</name>
<accession>G0V6A6</accession>
<dbReference type="InterPro" id="IPR001680">
    <property type="entry name" value="WD40_rpt"/>
</dbReference>
<evidence type="ECO:0000313" key="5">
    <source>
        <dbReference type="EMBL" id="CCC66998.1"/>
    </source>
</evidence>
<dbReference type="PANTHER" id="PTHR14221">
    <property type="entry name" value="WD REPEAT DOMAIN 44"/>
    <property type="match status" value="1"/>
</dbReference>
<protein>
    <submittedName>
        <fullName evidence="5">Uncharacterized protein</fullName>
    </submittedName>
</protein>